<dbReference type="SUPFAM" id="SSF53955">
    <property type="entry name" value="Lysozyme-like"/>
    <property type="match status" value="1"/>
</dbReference>
<evidence type="ECO:0000256" key="1">
    <source>
        <dbReference type="SAM" id="Phobius"/>
    </source>
</evidence>
<dbReference type="Pfam" id="PF01464">
    <property type="entry name" value="SLT"/>
    <property type="match status" value="1"/>
</dbReference>
<gene>
    <name evidence="3" type="ORF">ULMA_12730</name>
</gene>
<sequence length="329" mass="37434">MIIDYIYKKFEDMNVLSKIGLGAIAITICGLFIFAAQDPTKQISETKTNTTTQTSNFNDGMMKVRSIALPKSMSFAGERVPLEDTDVRERLDREIHVNTYWQSNMLLMIKKANRFFPEIEPLLAEFGLPDDFKYLAVAESGLDNVRSPAGAAGFWQFMKGTGKEYGLEINDYVDERYNLELATKVAAEYLIKSKARFGSWTTAAGAYNAGNAGINKQLERQDAKGYYALLLNSETSRYMFRILAFKEILSNPEKYGFYIDAQDKYQPIPTRTVVITTPVDDFAKFAKDNGINYKILKIHNPWLRDTYLKNASGKEYRIKIPEAGYYVTE</sequence>
<keyword evidence="4" id="KW-1185">Reference proteome</keyword>
<proteinExistence type="predicted"/>
<dbReference type="AlphaFoldDB" id="A0A5J4INP8"/>
<comment type="caution">
    <text evidence="3">The sequence shown here is derived from an EMBL/GenBank/DDBJ whole genome shotgun (WGS) entry which is preliminary data.</text>
</comment>
<evidence type="ECO:0000259" key="2">
    <source>
        <dbReference type="Pfam" id="PF01464"/>
    </source>
</evidence>
<evidence type="ECO:0000313" key="3">
    <source>
        <dbReference type="EMBL" id="GER59165.1"/>
    </source>
</evidence>
<dbReference type="EMBL" id="BKCG01000002">
    <property type="protein sequence ID" value="GER59165.1"/>
    <property type="molecule type" value="Genomic_DNA"/>
</dbReference>
<dbReference type="CDD" id="cd16894">
    <property type="entry name" value="MltD-like"/>
    <property type="match status" value="1"/>
</dbReference>
<dbReference type="InterPro" id="IPR023346">
    <property type="entry name" value="Lysozyme-like_dom_sf"/>
</dbReference>
<evidence type="ECO:0000313" key="4">
    <source>
        <dbReference type="Proteomes" id="UP000326509"/>
    </source>
</evidence>
<protein>
    <submittedName>
        <fullName evidence="3">Murein transglycosylase</fullName>
    </submittedName>
</protein>
<name>A0A5J4INP8_9FLAO</name>
<reference evidence="3 4" key="1">
    <citation type="submission" date="2019-08" db="EMBL/GenBank/DDBJ databases">
        <title>Draft genome sequence of Ulvibacter marinus type strain NBRC 109484.</title>
        <authorList>
            <person name="Kawano K."/>
            <person name="Ushijima N."/>
            <person name="Kihara M."/>
            <person name="Itoh H."/>
        </authorList>
    </citation>
    <scope>NUCLEOTIDE SEQUENCE [LARGE SCALE GENOMIC DNA]</scope>
    <source>
        <strain evidence="3 4">NBRC 109484</strain>
    </source>
</reference>
<dbReference type="Proteomes" id="UP000326509">
    <property type="component" value="Unassembled WGS sequence"/>
</dbReference>
<dbReference type="Gene3D" id="1.10.530.10">
    <property type="match status" value="1"/>
</dbReference>
<organism evidence="3 4">
    <name type="scientific">Patiriisocius marinus</name>
    <dbReference type="NCBI Taxonomy" id="1397112"/>
    <lineage>
        <taxon>Bacteria</taxon>
        <taxon>Pseudomonadati</taxon>
        <taxon>Bacteroidota</taxon>
        <taxon>Flavobacteriia</taxon>
        <taxon>Flavobacteriales</taxon>
        <taxon>Flavobacteriaceae</taxon>
        <taxon>Patiriisocius</taxon>
    </lineage>
</organism>
<feature type="domain" description="Transglycosylase SLT" evidence="2">
    <location>
        <begin position="132"/>
        <end position="227"/>
    </location>
</feature>
<keyword evidence="1" id="KW-1133">Transmembrane helix</keyword>
<feature type="transmembrane region" description="Helical" evidence="1">
    <location>
        <begin position="15"/>
        <end position="36"/>
    </location>
</feature>
<dbReference type="InterPro" id="IPR008258">
    <property type="entry name" value="Transglycosylase_SLT_dom_1"/>
</dbReference>
<keyword evidence="1" id="KW-0472">Membrane</keyword>
<keyword evidence="1" id="KW-0812">Transmembrane</keyword>
<accession>A0A5J4INP8</accession>